<keyword evidence="2" id="KW-1185">Reference proteome</keyword>
<gene>
    <name evidence="1" type="ORF">L6164_012516</name>
</gene>
<comment type="caution">
    <text evidence="1">The sequence shown here is derived from an EMBL/GenBank/DDBJ whole genome shotgun (WGS) entry which is preliminary data.</text>
</comment>
<accession>A0ACB9PAB8</accession>
<evidence type="ECO:0000313" key="2">
    <source>
        <dbReference type="Proteomes" id="UP000828941"/>
    </source>
</evidence>
<name>A0ACB9PAB8_BAUVA</name>
<sequence>MDGYQDTLYVQSQRQFYRDCTITGTIDFIFGEAEGVLQNCKLIVRKPSPKLIDSRKDVNSKSALVFQSCHFTAEPAYLASSKELNVRSYLGRPWRPYAKTVFVDSEIDAIFDPEGFLAWNGANNHQTGFYFEYNNKGPGADTSKRVAWPGV</sequence>
<dbReference type="Proteomes" id="UP000828941">
    <property type="component" value="Chromosome 5"/>
</dbReference>
<organism evidence="1 2">
    <name type="scientific">Bauhinia variegata</name>
    <name type="common">Purple orchid tree</name>
    <name type="synonym">Phanera variegata</name>
    <dbReference type="NCBI Taxonomy" id="167791"/>
    <lineage>
        <taxon>Eukaryota</taxon>
        <taxon>Viridiplantae</taxon>
        <taxon>Streptophyta</taxon>
        <taxon>Embryophyta</taxon>
        <taxon>Tracheophyta</taxon>
        <taxon>Spermatophyta</taxon>
        <taxon>Magnoliopsida</taxon>
        <taxon>eudicotyledons</taxon>
        <taxon>Gunneridae</taxon>
        <taxon>Pentapetalae</taxon>
        <taxon>rosids</taxon>
        <taxon>fabids</taxon>
        <taxon>Fabales</taxon>
        <taxon>Fabaceae</taxon>
        <taxon>Cercidoideae</taxon>
        <taxon>Cercideae</taxon>
        <taxon>Bauhiniinae</taxon>
        <taxon>Bauhinia</taxon>
    </lineage>
</organism>
<protein>
    <submittedName>
        <fullName evidence="1">Uncharacterized protein</fullName>
    </submittedName>
</protein>
<proteinExistence type="predicted"/>
<evidence type="ECO:0000313" key="1">
    <source>
        <dbReference type="EMBL" id="KAI4345388.1"/>
    </source>
</evidence>
<dbReference type="EMBL" id="CM039430">
    <property type="protein sequence ID" value="KAI4345388.1"/>
    <property type="molecule type" value="Genomic_DNA"/>
</dbReference>
<reference evidence="1 2" key="1">
    <citation type="journal article" date="2022" name="DNA Res.">
        <title>Chromosomal-level genome assembly of the orchid tree Bauhinia variegata (Leguminosae; Cercidoideae) supports the allotetraploid origin hypothesis of Bauhinia.</title>
        <authorList>
            <person name="Zhong Y."/>
            <person name="Chen Y."/>
            <person name="Zheng D."/>
            <person name="Pang J."/>
            <person name="Liu Y."/>
            <person name="Luo S."/>
            <person name="Meng S."/>
            <person name="Qian L."/>
            <person name="Wei D."/>
            <person name="Dai S."/>
            <person name="Zhou R."/>
        </authorList>
    </citation>
    <scope>NUCLEOTIDE SEQUENCE [LARGE SCALE GENOMIC DNA]</scope>
    <source>
        <strain evidence="1">BV-YZ2020</strain>
    </source>
</reference>